<feature type="transmembrane region" description="Helical" evidence="12">
    <location>
        <begin position="548"/>
        <end position="565"/>
    </location>
</feature>
<dbReference type="Proteomes" id="UP000075883">
    <property type="component" value="Unassembled WGS sequence"/>
</dbReference>
<dbReference type="AlphaFoldDB" id="A0A182MCH6"/>
<feature type="transmembrane region" description="Helical" evidence="12">
    <location>
        <begin position="483"/>
        <end position="506"/>
    </location>
</feature>
<dbReference type="Pfam" id="PF01663">
    <property type="entry name" value="Phosphodiest"/>
    <property type="match status" value="1"/>
</dbReference>
<evidence type="ECO:0000256" key="1">
    <source>
        <dbReference type="ARBA" id="ARBA00004477"/>
    </source>
</evidence>
<dbReference type="InterPro" id="IPR039524">
    <property type="entry name" value="PIGO/GPI13"/>
</dbReference>
<evidence type="ECO:0000256" key="3">
    <source>
        <dbReference type="ARBA" id="ARBA00008695"/>
    </source>
</evidence>
<dbReference type="InterPro" id="IPR037675">
    <property type="entry name" value="PIG-O_N"/>
</dbReference>
<evidence type="ECO:0000256" key="8">
    <source>
        <dbReference type="ARBA" id="ARBA00022989"/>
    </source>
</evidence>
<feature type="transmembrane region" description="Helical" evidence="12">
    <location>
        <begin position="1112"/>
        <end position="1134"/>
    </location>
</feature>
<feature type="transmembrane region" description="Helical" evidence="12">
    <location>
        <begin position="839"/>
        <end position="868"/>
    </location>
</feature>
<keyword evidence="5" id="KW-0808">Transferase</keyword>
<proteinExistence type="inferred from homology"/>
<feature type="region of interest" description="Disordered" evidence="11">
    <location>
        <begin position="996"/>
        <end position="1025"/>
    </location>
</feature>
<name>A0A182MCH6_9DIPT</name>
<dbReference type="GO" id="GO:0005789">
    <property type="term" value="C:endoplasmic reticulum membrane"/>
    <property type="evidence" value="ECO:0007669"/>
    <property type="project" value="UniProtKB-SubCell"/>
</dbReference>
<comment type="similarity">
    <text evidence="3">Belongs to the PIGG/PIGN/PIGO family. PIGO subfamily.</text>
</comment>
<protein>
    <submittedName>
        <fullName evidence="13">Uncharacterized protein</fullName>
    </submittedName>
</protein>
<feature type="transmembrane region" description="Helical" evidence="12">
    <location>
        <begin position="874"/>
        <end position="893"/>
    </location>
</feature>
<evidence type="ECO:0000256" key="12">
    <source>
        <dbReference type="SAM" id="Phobius"/>
    </source>
</evidence>
<reference evidence="14" key="1">
    <citation type="submission" date="2013-09" db="EMBL/GenBank/DDBJ databases">
        <title>The Genome Sequence of Anopheles culicifacies species A.</title>
        <authorList>
            <consortium name="The Broad Institute Genomics Platform"/>
            <person name="Neafsey D.E."/>
            <person name="Besansky N."/>
            <person name="Howell P."/>
            <person name="Walton C."/>
            <person name="Young S.K."/>
            <person name="Zeng Q."/>
            <person name="Gargeya S."/>
            <person name="Fitzgerald M."/>
            <person name="Haas B."/>
            <person name="Abouelleil A."/>
            <person name="Allen A.W."/>
            <person name="Alvarado L."/>
            <person name="Arachchi H.M."/>
            <person name="Berlin A.M."/>
            <person name="Chapman S.B."/>
            <person name="Gainer-Dewar J."/>
            <person name="Goldberg J."/>
            <person name="Griggs A."/>
            <person name="Gujja S."/>
            <person name="Hansen M."/>
            <person name="Howarth C."/>
            <person name="Imamovic A."/>
            <person name="Ireland A."/>
            <person name="Larimer J."/>
            <person name="McCowan C."/>
            <person name="Murphy C."/>
            <person name="Pearson M."/>
            <person name="Poon T.W."/>
            <person name="Priest M."/>
            <person name="Roberts A."/>
            <person name="Saif S."/>
            <person name="Shea T."/>
            <person name="Sisk P."/>
            <person name="Sykes S."/>
            <person name="Wortman J."/>
            <person name="Nusbaum C."/>
            <person name="Birren B."/>
        </authorList>
    </citation>
    <scope>NUCLEOTIDE SEQUENCE [LARGE SCALE GENOMIC DNA]</scope>
    <source>
        <strain evidence="14">A-37</strain>
    </source>
</reference>
<feature type="transmembrane region" description="Helical" evidence="12">
    <location>
        <begin position="958"/>
        <end position="989"/>
    </location>
</feature>
<feature type="transmembrane region" description="Helical" evidence="12">
    <location>
        <begin position="735"/>
        <end position="755"/>
    </location>
</feature>
<comment type="pathway">
    <text evidence="2">Glycolipid biosynthesis; glycosylphosphatidylinositol-anchor biosynthesis.</text>
</comment>
<dbReference type="SUPFAM" id="SSF53649">
    <property type="entry name" value="Alkaline phosphatase-like"/>
    <property type="match status" value="1"/>
</dbReference>
<dbReference type="EnsemblMetazoa" id="ACUA014926-RA">
    <property type="protein sequence ID" value="ACUA014926-PA"/>
    <property type="gene ID" value="ACUA014926"/>
</dbReference>
<keyword evidence="7" id="KW-0256">Endoplasmic reticulum</keyword>
<evidence type="ECO:0000256" key="4">
    <source>
        <dbReference type="ARBA" id="ARBA00022502"/>
    </source>
</evidence>
<dbReference type="PANTHER" id="PTHR23071:SF1">
    <property type="entry name" value="GPI ETHANOLAMINE PHOSPHATE TRANSFERASE 3"/>
    <property type="match status" value="1"/>
</dbReference>
<keyword evidence="6 12" id="KW-0812">Transmembrane</keyword>
<evidence type="ECO:0000256" key="2">
    <source>
        <dbReference type="ARBA" id="ARBA00004687"/>
    </source>
</evidence>
<feature type="transmembrane region" description="Helical" evidence="12">
    <location>
        <begin position="585"/>
        <end position="604"/>
    </location>
</feature>
<keyword evidence="9 12" id="KW-0472">Membrane</keyword>
<sequence>MAKSRNFVFVLVWLSLLISAGIHLFSKGFLLTRVAQTNVSSCINYDQYRCESDGKNGSTQKVISAAYYYCVLVTWFNECNGADKVSSILRDIDVAAGICFPPKARVILLVIDALRYDFGLYNPDNAHPAPYENNLPILSELLRKQPDHSRRLKFVADPPTTTMQRLKGITTGSLPTFIDIGSNFASPEINEDNLIDQLVRANRTTVFLGDGTWTELFPNRFTREYPHPSFNIYDLDTVDSAIEKQLPREMARNDWDLIVAHFLGVDHCGHRYGPGHDEMRRKLREMNEVIRNVTERMTDGTTLLVIGDHGMTKTGDHGGETEDEVESLLFAYSKGSPLLTRGYDGNADTMQQIDLVPTLATMLGVPVPYSNLGQIMFQLLPDVRVDTFLRYQLALVHLWQNARQVQNYFQQYGEPRPSDASVDPEQEQELDDDEENMFLMLTQRVNSVYTEAAFQSFSGDLRHYLKGILEGYRRVWVKFDPQLISHGLLITFLGCFAMAILIVNSSPHQLATMFTEGTTSYAFLLVFFAAQTGYAFHEVFGLSSAQHGVILFGSIASIALLALLAMRHWVAITENMASWKRSANVLTRASFVFTTCVFFANSFIVQEQKILSYVLMGFFLTTLYKLHRLGGRFAFPRLRWIALKKSTLVKLVALTLFALVLIRVSGGYFRCREEQANCTDHLVKAPSATSPTEGQRKRTTDSDIDVVPCVALVLYIVCTRLYLRACGNLTGTCVNVLLARYGPIVAVVCTCAHFTVSKASVQSAIPQLHVDALAWIVYGLLLIQIGVLIGTPLLLYVLPKRTDVLNVLYGERSNFAPEIYRQLKENYRGRSSEESAADIPIVCGLGTVYSSVFISTGAMLTVMLALLLGSHGTMGLILVNSVAIAYGIIASILQYEQSSTSLTGCIQPSFPTLLTWVILQQYGFFATAHQPTLSQIDWNAAFVGRTYHFDGSNILSGLLVLLNTFSVTFLLSVLFPLLVFVPFCLYAMWPTLAQRPTTTPKTPTGRGGSKGGETSSNNTMRKITSDGGSVEYRSVTVNKAEETGEGETALADFDITKGELNLYENEKLFLGTVFKTACQLILLQSLRIFCAMFACTLHCRHLMVWKIFAPRFIYEGIASYVMFVGVILGFLLLLRVHRAVNTLITAINKRR</sequence>
<organism evidence="13 14">
    <name type="scientific">Anopheles culicifacies</name>
    <dbReference type="NCBI Taxonomy" id="139723"/>
    <lineage>
        <taxon>Eukaryota</taxon>
        <taxon>Metazoa</taxon>
        <taxon>Ecdysozoa</taxon>
        <taxon>Arthropoda</taxon>
        <taxon>Hexapoda</taxon>
        <taxon>Insecta</taxon>
        <taxon>Pterygota</taxon>
        <taxon>Neoptera</taxon>
        <taxon>Endopterygota</taxon>
        <taxon>Diptera</taxon>
        <taxon>Nematocera</taxon>
        <taxon>Culicoidea</taxon>
        <taxon>Culicidae</taxon>
        <taxon>Anophelinae</taxon>
        <taxon>Anopheles</taxon>
        <taxon>culicifacies species complex</taxon>
    </lineage>
</organism>
<keyword evidence="8 12" id="KW-1133">Transmembrane helix</keyword>
<keyword evidence="10" id="KW-0325">Glycoprotein</keyword>
<dbReference type="FunFam" id="3.40.720.10:FF:000110">
    <property type="entry name" value="Phosphatidylinositol glycan, class O"/>
    <property type="match status" value="1"/>
</dbReference>
<keyword evidence="4" id="KW-0337">GPI-anchor biosynthesis</keyword>
<dbReference type="InterPro" id="IPR002591">
    <property type="entry name" value="Phosphodiest/P_Trfase"/>
</dbReference>
<evidence type="ECO:0000256" key="6">
    <source>
        <dbReference type="ARBA" id="ARBA00022692"/>
    </source>
</evidence>
<dbReference type="InterPro" id="IPR017850">
    <property type="entry name" value="Alkaline_phosphatase_core_sf"/>
</dbReference>
<evidence type="ECO:0000313" key="13">
    <source>
        <dbReference type="EnsemblMetazoa" id="ACUA014926-PA"/>
    </source>
</evidence>
<dbReference type="STRING" id="139723.A0A182MCH6"/>
<dbReference type="VEuPathDB" id="VectorBase:ACUA014926"/>
<evidence type="ECO:0000256" key="11">
    <source>
        <dbReference type="SAM" id="MobiDB-lite"/>
    </source>
</evidence>
<evidence type="ECO:0000313" key="14">
    <source>
        <dbReference type="Proteomes" id="UP000075883"/>
    </source>
</evidence>
<dbReference type="GO" id="GO:0006506">
    <property type="term" value="P:GPI anchor biosynthetic process"/>
    <property type="evidence" value="ECO:0007669"/>
    <property type="project" value="UniProtKB-UniPathway"/>
</dbReference>
<feature type="transmembrane region" description="Helical" evidence="12">
    <location>
        <begin position="610"/>
        <end position="627"/>
    </location>
</feature>
<evidence type="ECO:0000256" key="9">
    <source>
        <dbReference type="ARBA" id="ARBA00023136"/>
    </source>
</evidence>
<dbReference type="EMBL" id="AXCM01005995">
    <property type="status" value="NOT_ANNOTATED_CDS"/>
    <property type="molecule type" value="Genomic_DNA"/>
</dbReference>
<dbReference type="GO" id="GO:0051377">
    <property type="term" value="F:mannose-ethanolamine phosphotransferase activity"/>
    <property type="evidence" value="ECO:0007669"/>
    <property type="project" value="InterPro"/>
</dbReference>
<accession>A0A182MCH6</accession>
<dbReference type="Gene3D" id="3.40.720.10">
    <property type="entry name" value="Alkaline Phosphatase, subunit A"/>
    <property type="match status" value="1"/>
</dbReference>
<keyword evidence="14" id="KW-1185">Reference proteome</keyword>
<dbReference type="CDD" id="cd16023">
    <property type="entry name" value="GPI_EPT_3"/>
    <property type="match status" value="1"/>
</dbReference>
<comment type="subcellular location">
    <subcellularLocation>
        <location evidence="1">Endoplasmic reticulum membrane</location>
        <topology evidence="1">Multi-pass membrane protein</topology>
    </subcellularLocation>
</comment>
<evidence type="ECO:0000256" key="7">
    <source>
        <dbReference type="ARBA" id="ARBA00022824"/>
    </source>
</evidence>
<dbReference type="UniPathway" id="UPA00196"/>
<dbReference type="PANTHER" id="PTHR23071">
    <property type="entry name" value="PHOSPHATIDYLINOSITOL GLYCAN"/>
    <property type="match status" value="1"/>
</dbReference>
<feature type="transmembrane region" description="Helical" evidence="12">
    <location>
        <begin position="775"/>
        <end position="798"/>
    </location>
</feature>
<feature type="transmembrane region" description="Helical" evidence="12">
    <location>
        <begin position="518"/>
        <end position="536"/>
    </location>
</feature>
<feature type="transmembrane region" description="Helical" evidence="12">
    <location>
        <begin position="648"/>
        <end position="669"/>
    </location>
</feature>
<evidence type="ECO:0000256" key="5">
    <source>
        <dbReference type="ARBA" id="ARBA00022679"/>
    </source>
</evidence>
<reference evidence="13" key="2">
    <citation type="submission" date="2020-05" db="UniProtKB">
        <authorList>
            <consortium name="EnsemblMetazoa"/>
        </authorList>
    </citation>
    <scope>IDENTIFICATION</scope>
    <source>
        <strain evidence="13">A-37</strain>
    </source>
</reference>
<evidence type="ECO:0000256" key="10">
    <source>
        <dbReference type="ARBA" id="ARBA00023180"/>
    </source>
</evidence>
<feature type="transmembrane region" description="Helical" evidence="12">
    <location>
        <begin position="704"/>
        <end position="723"/>
    </location>
</feature>